<feature type="transmembrane region" description="Helical" evidence="1">
    <location>
        <begin position="196"/>
        <end position="214"/>
    </location>
</feature>
<evidence type="ECO:0000256" key="1">
    <source>
        <dbReference type="SAM" id="Phobius"/>
    </source>
</evidence>
<keyword evidence="1" id="KW-0812">Transmembrane</keyword>
<evidence type="ECO:0000313" key="2">
    <source>
        <dbReference type="EMBL" id="MFC5630981.1"/>
    </source>
</evidence>
<protein>
    <submittedName>
        <fullName evidence="2">ABC transporter permease</fullName>
    </submittedName>
</protein>
<dbReference type="RefSeq" id="WP_156805429.1">
    <property type="nucleotide sequence ID" value="NZ_JBHSOJ010000016.1"/>
</dbReference>
<evidence type="ECO:0000313" key="3">
    <source>
        <dbReference type="Proteomes" id="UP001596110"/>
    </source>
</evidence>
<proteinExistence type="predicted"/>
<organism evidence="2 3">
    <name type="scientific">Streptococcus caledonicus</name>
    <dbReference type="NCBI Taxonomy" id="2614158"/>
    <lineage>
        <taxon>Bacteria</taxon>
        <taxon>Bacillati</taxon>
        <taxon>Bacillota</taxon>
        <taxon>Bacilli</taxon>
        <taxon>Lactobacillales</taxon>
        <taxon>Streptococcaceae</taxon>
        <taxon>Streptococcus</taxon>
    </lineage>
</organism>
<feature type="transmembrane region" description="Helical" evidence="1">
    <location>
        <begin position="143"/>
        <end position="165"/>
    </location>
</feature>
<dbReference type="EMBL" id="JBHSOJ010000016">
    <property type="protein sequence ID" value="MFC5630981.1"/>
    <property type="molecule type" value="Genomic_DNA"/>
</dbReference>
<dbReference type="CDD" id="cd21810">
    <property type="entry name" value="ABC-2_lan_permease_NisG-like"/>
    <property type="match status" value="1"/>
</dbReference>
<gene>
    <name evidence="2" type="ORF">ACFPQ3_05085</name>
</gene>
<sequence>MSKYLKSELLKWKGSYSFYLIITISLLQLITIVPYILVISHNPIILENMIFLSMLGYCVFVAIISILVQEQEEQANHFQHIKSDKNRVVIWGMKIISADLLLALPSLIVWLIIGLELHKVPYYMFVGVVTWLLAIFLNHFHMFLILFIGKGGNLLLSFVECLFIIFATNKTFLDVIWMPIALPVNAILLYGNEKYIIALVCFIILSLIGQLIVISKSNIKRY</sequence>
<name>A0ABW0UBQ6_9STRE</name>
<comment type="caution">
    <text evidence="2">The sequence shown here is derived from an EMBL/GenBank/DDBJ whole genome shotgun (WGS) entry which is preliminary data.</text>
</comment>
<dbReference type="Proteomes" id="UP001596110">
    <property type="component" value="Unassembled WGS sequence"/>
</dbReference>
<feature type="transmembrane region" description="Helical" evidence="1">
    <location>
        <begin position="120"/>
        <end position="137"/>
    </location>
</feature>
<reference evidence="3" key="1">
    <citation type="journal article" date="2019" name="Int. J. Syst. Evol. Microbiol.">
        <title>The Global Catalogue of Microorganisms (GCM) 10K type strain sequencing project: providing services to taxonomists for standard genome sequencing and annotation.</title>
        <authorList>
            <consortium name="The Broad Institute Genomics Platform"/>
            <consortium name="The Broad Institute Genome Sequencing Center for Infectious Disease"/>
            <person name="Wu L."/>
            <person name="Ma J."/>
        </authorList>
    </citation>
    <scope>NUCLEOTIDE SEQUENCE [LARGE SCALE GENOMIC DNA]</scope>
    <source>
        <strain evidence="3">DT43</strain>
    </source>
</reference>
<dbReference type="InterPro" id="IPR049527">
    <property type="entry name" value="ABC_permease_NisG-like"/>
</dbReference>
<feature type="transmembrane region" description="Helical" evidence="1">
    <location>
        <begin position="88"/>
        <end position="113"/>
    </location>
</feature>
<accession>A0ABW0UBQ6</accession>
<keyword evidence="3" id="KW-1185">Reference proteome</keyword>
<feature type="transmembrane region" description="Helical" evidence="1">
    <location>
        <begin position="16"/>
        <end position="38"/>
    </location>
</feature>
<keyword evidence="1" id="KW-1133">Transmembrane helix</keyword>
<feature type="transmembrane region" description="Helical" evidence="1">
    <location>
        <begin position="50"/>
        <end position="68"/>
    </location>
</feature>
<keyword evidence="1" id="KW-0472">Membrane</keyword>